<reference evidence="7" key="1">
    <citation type="submission" date="2023-03" db="EMBL/GenBank/DDBJ databases">
        <title>Lomoglobus Profundus gen. nov., sp. nov., a novel member of the phylum Verrucomicrobia, isolated from deep-marine sediment of South China Sea.</title>
        <authorList>
            <person name="Ahmad T."/>
            <person name="Ishaq S.E."/>
            <person name="Wang F."/>
        </authorList>
    </citation>
    <scope>NUCLEOTIDE SEQUENCE</scope>
    <source>
        <strain evidence="7">LMO-M01</strain>
    </source>
</reference>
<dbReference type="Pfam" id="PF00213">
    <property type="entry name" value="OSCP"/>
    <property type="match status" value="1"/>
</dbReference>
<keyword evidence="6" id="KW-0066">ATP synthesis</keyword>
<dbReference type="EMBL" id="CP119075">
    <property type="protein sequence ID" value="WED64526.1"/>
    <property type="molecule type" value="Genomic_DNA"/>
</dbReference>
<proteinExistence type="predicted"/>
<dbReference type="InterPro" id="IPR000711">
    <property type="entry name" value="ATPase_OSCP/dsu"/>
</dbReference>
<keyword evidence="3" id="KW-0375">Hydrogen ion transport</keyword>
<keyword evidence="2" id="KW-0813">Transport</keyword>
<keyword evidence="8" id="KW-1185">Reference proteome</keyword>
<evidence type="ECO:0000313" key="7">
    <source>
        <dbReference type="EMBL" id="WED64526.1"/>
    </source>
</evidence>
<gene>
    <name evidence="7" type="ORF">PXH66_19470</name>
</gene>
<evidence type="ECO:0000313" key="8">
    <source>
        <dbReference type="Proteomes" id="UP001218638"/>
    </source>
</evidence>
<evidence type="ECO:0000256" key="4">
    <source>
        <dbReference type="ARBA" id="ARBA00023065"/>
    </source>
</evidence>
<comment type="subcellular location">
    <subcellularLocation>
        <location evidence="1">Membrane</location>
    </subcellularLocation>
</comment>
<evidence type="ECO:0000256" key="5">
    <source>
        <dbReference type="ARBA" id="ARBA00023136"/>
    </source>
</evidence>
<evidence type="ECO:0000256" key="1">
    <source>
        <dbReference type="ARBA" id="ARBA00004370"/>
    </source>
</evidence>
<evidence type="ECO:0000256" key="2">
    <source>
        <dbReference type="ARBA" id="ARBA00022448"/>
    </source>
</evidence>
<evidence type="ECO:0000256" key="6">
    <source>
        <dbReference type="ARBA" id="ARBA00023310"/>
    </source>
</evidence>
<dbReference type="AlphaFoldDB" id="A0AAE9ZW64"/>
<keyword evidence="5" id="KW-0472">Membrane</keyword>
<dbReference type="GO" id="GO:0046933">
    <property type="term" value="F:proton-transporting ATP synthase activity, rotational mechanism"/>
    <property type="evidence" value="ECO:0007669"/>
    <property type="project" value="InterPro"/>
</dbReference>
<organism evidence="7 8">
    <name type="scientific">Synoicihabitans lomoniglobus</name>
    <dbReference type="NCBI Taxonomy" id="2909285"/>
    <lineage>
        <taxon>Bacteria</taxon>
        <taxon>Pseudomonadati</taxon>
        <taxon>Verrucomicrobiota</taxon>
        <taxon>Opitutia</taxon>
        <taxon>Opitutales</taxon>
        <taxon>Opitutaceae</taxon>
        <taxon>Synoicihabitans</taxon>
    </lineage>
</organism>
<name>A0AAE9ZW64_9BACT</name>
<evidence type="ECO:0000256" key="3">
    <source>
        <dbReference type="ARBA" id="ARBA00022781"/>
    </source>
</evidence>
<dbReference type="GO" id="GO:0016020">
    <property type="term" value="C:membrane"/>
    <property type="evidence" value="ECO:0007669"/>
    <property type="project" value="UniProtKB-SubCell"/>
</dbReference>
<dbReference type="Proteomes" id="UP001218638">
    <property type="component" value="Chromosome"/>
</dbReference>
<accession>A0AAE9ZW64</accession>
<protein>
    <submittedName>
        <fullName evidence="7">F0F1 ATP synthase subunit delta</fullName>
    </submittedName>
</protein>
<sequence>MAQASKQIQQLTKQLTALSLDAQGAVDAERVAGVLAYLEKHPPAKPMAVLKAYQRRIATELSKTHAIVEHAGSISDAVLGAIGGALTQKYHRHITATGKQNDSLIAGLRVRIADDVYESTVSGQLDALAESL</sequence>
<dbReference type="KEGG" id="slom:PXH66_19470"/>
<dbReference type="RefSeq" id="WP_330930842.1">
    <property type="nucleotide sequence ID" value="NZ_CP119075.1"/>
</dbReference>
<keyword evidence="4" id="KW-0406">Ion transport</keyword>